<dbReference type="GO" id="GO:0004190">
    <property type="term" value="F:aspartic-type endopeptidase activity"/>
    <property type="evidence" value="ECO:0007669"/>
    <property type="project" value="UniProtKB-EC"/>
</dbReference>
<evidence type="ECO:0000256" key="6">
    <source>
        <dbReference type="ARBA" id="ARBA00022670"/>
    </source>
</evidence>
<feature type="transmembrane region" description="Helical" evidence="19">
    <location>
        <begin position="231"/>
        <end position="251"/>
    </location>
</feature>
<proteinExistence type="inferred from homology"/>
<dbReference type="GO" id="GO:0006465">
    <property type="term" value="P:signal peptide processing"/>
    <property type="evidence" value="ECO:0007669"/>
    <property type="project" value="TreeGrafter"/>
</dbReference>
<evidence type="ECO:0000259" key="21">
    <source>
        <dbReference type="Pfam" id="PF06750"/>
    </source>
</evidence>
<accession>A0A6N4DL89</accession>
<keyword evidence="3" id="KW-1003">Cell membrane</keyword>
<comment type="subcellular location">
    <subcellularLocation>
        <location evidence="1">Cell inner membrane</location>
        <topology evidence="1">Multi-pass membrane protein</topology>
    </subcellularLocation>
    <subcellularLocation>
        <location evidence="18">Cell membrane</location>
        <topology evidence="18">Multi-pass membrane protein</topology>
    </subcellularLocation>
</comment>
<keyword evidence="4" id="KW-0997">Cell inner membrane</keyword>
<keyword evidence="12 19" id="KW-0472">Membrane</keyword>
<evidence type="ECO:0000256" key="13">
    <source>
        <dbReference type="ARBA" id="ARBA00023268"/>
    </source>
</evidence>
<evidence type="ECO:0000313" key="22">
    <source>
        <dbReference type="EMBL" id="PUD99180.1"/>
    </source>
</evidence>
<evidence type="ECO:0000256" key="7">
    <source>
        <dbReference type="ARBA" id="ARBA00022679"/>
    </source>
</evidence>
<feature type="transmembrane region" description="Helical" evidence="19">
    <location>
        <begin position="12"/>
        <end position="31"/>
    </location>
</feature>
<evidence type="ECO:0000256" key="10">
    <source>
        <dbReference type="ARBA" id="ARBA00022801"/>
    </source>
</evidence>
<evidence type="ECO:0000256" key="9">
    <source>
        <dbReference type="ARBA" id="ARBA00022692"/>
    </source>
</evidence>
<evidence type="ECO:0000256" key="2">
    <source>
        <dbReference type="ARBA" id="ARBA00005801"/>
    </source>
</evidence>
<dbReference type="PRINTS" id="PR00864">
    <property type="entry name" value="PREPILNPTASE"/>
</dbReference>
<dbReference type="GO" id="GO:0008168">
    <property type="term" value="F:methyltransferase activity"/>
    <property type="evidence" value="ECO:0007669"/>
    <property type="project" value="UniProtKB-KW"/>
</dbReference>
<evidence type="ECO:0000256" key="1">
    <source>
        <dbReference type="ARBA" id="ARBA00004429"/>
    </source>
</evidence>
<dbReference type="InterPro" id="IPR050882">
    <property type="entry name" value="Prepilin_peptidase/N-MTase"/>
</dbReference>
<keyword evidence="5 18" id="KW-0489">Methyltransferase</keyword>
<evidence type="ECO:0000256" key="15">
    <source>
        <dbReference type="ARBA" id="ARBA00067082"/>
    </source>
</evidence>
<organism evidence="22 23">
    <name type="scientific">Candidatus Sedimenticola endophacoides</name>
    <dbReference type="NCBI Taxonomy" id="2548426"/>
    <lineage>
        <taxon>Bacteria</taxon>
        <taxon>Pseudomonadati</taxon>
        <taxon>Pseudomonadota</taxon>
        <taxon>Gammaproteobacteria</taxon>
        <taxon>Chromatiales</taxon>
        <taxon>Sedimenticolaceae</taxon>
        <taxon>Sedimenticola</taxon>
    </lineage>
</organism>
<protein>
    <recommendedName>
        <fullName evidence="16 18">Prepilin leader peptidase/N-methyltransferase</fullName>
        <ecNumber evidence="18">2.1.1.-</ecNumber>
        <ecNumber evidence="15 18">3.4.23.43</ecNumber>
    </recommendedName>
</protein>
<keyword evidence="11 19" id="KW-1133">Transmembrane helix</keyword>
<evidence type="ECO:0000256" key="18">
    <source>
        <dbReference type="RuleBase" id="RU003794"/>
    </source>
</evidence>
<dbReference type="InterPro" id="IPR000045">
    <property type="entry name" value="Prepilin_IV_endopep_pep"/>
</dbReference>
<evidence type="ECO:0000259" key="20">
    <source>
        <dbReference type="Pfam" id="PF01478"/>
    </source>
</evidence>
<evidence type="ECO:0000256" key="11">
    <source>
        <dbReference type="ARBA" id="ARBA00022989"/>
    </source>
</evidence>
<dbReference type="Proteomes" id="UP000250928">
    <property type="component" value="Unassembled WGS sequence"/>
</dbReference>
<evidence type="ECO:0000256" key="14">
    <source>
        <dbReference type="ARBA" id="ARBA00050401"/>
    </source>
</evidence>
<evidence type="ECO:0000256" key="19">
    <source>
        <dbReference type="SAM" id="Phobius"/>
    </source>
</evidence>
<reference evidence="22 23" key="1">
    <citation type="submission" date="2018-01" db="EMBL/GenBank/DDBJ databases">
        <title>Novel co-symbiosis in the lucinid bivalve Phacoides pectinatus.</title>
        <authorList>
            <person name="Lim S.J."/>
            <person name="Davis B.G."/>
            <person name="Gill D.E."/>
            <person name="Engel A.S."/>
            <person name="Anderson L.C."/>
            <person name="Campbell B.J."/>
        </authorList>
    </citation>
    <scope>NUCLEOTIDE SEQUENCE [LARGE SCALE GENOMIC DNA]</scope>
    <source>
        <strain evidence="22">N3_P5</strain>
    </source>
</reference>
<feature type="transmembrane region" description="Helical" evidence="19">
    <location>
        <begin position="182"/>
        <end position="202"/>
    </location>
</feature>
<gene>
    <name evidence="22" type="ORF">C3L24_11385</name>
</gene>
<keyword evidence="13 18" id="KW-0511">Multifunctional enzyme</keyword>
<dbReference type="InterPro" id="IPR010627">
    <property type="entry name" value="Prepilin_pept_A24_N"/>
</dbReference>
<dbReference type="InterPro" id="IPR014032">
    <property type="entry name" value="Peptidase_A24A_bac"/>
</dbReference>
<evidence type="ECO:0000313" key="23">
    <source>
        <dbReference type="Proteomes" id="UP000250928"/>
    </source>
</evidence>
<evidence type="ECO:0000256" key="5">
    <source>
        <dbReference type="ARBA" id="ARBA00022603"/>
    </source>
</evidence>
<feature type="transmembrane region" description="Helical" evidence="19">
    <location>
        <begin position="127"/>
        <end position="146"/>
    </location>
</feature>
<dbReference type="EC" id="3.4.23.43" evidence="15 18"/>
<keyword evidence="7 18" id="KW-0808">Transferase</keyword>
<evidence type="ECO:0000256" key="4">
    <source>
        <dbReference type="ARBA" id="ARBA00022519"/>
    </source>
</evidence>
<keyword evidence="6 18" id="KW-0645">Protease</keyword>
<dbReference type="EMBL" id="PQCO01000267">
    <property type="protein sequence ID" value="PUD99180.1"/>
    <property type="molecule type" value="Genomic_DNA"/>
</dbReference>
<dbReference type="PANTHER" id="PTHR30487">
    <property type="entry name" value="TYPE 4 PREPILIN-LIKE PROTEINS LEADER PEPTIDE-PROCESSING ENZYME"/>
    <property type="match status" value="1"/>
</dbReference>
<name>A0A6N4DL89_9GAMM</name>
<comment type="function">
    <text evidence="18">Plays an essential role in type IV pili and type II pseudopili formation by proteolytically removing the leader sequence from substrate proteins and subsequently monomethylating the alpha-amino group of the newly exposed N-terminal phenylalanine.</text>
</comment>
<evidence type="ECO:0000256" key="3">
    <source>
        <dbReference type="ARBA" id="ARBA00022475"/>
    </source>
</evidence>
<evidence type="ECO:0000256" key="17">
    <source>
        <dbReference type="RuleBase" id="RU003793"/>
    </source>
</evidence>
<dbReference type="GO" id="GO:0005886">
    <property type="term" value="C:plasma membrane"/>
    <property type="evidence" value="ECO:0007669"/>
    <property type="project" value="UniProtKB-SubCell"/>
</dbReference>
<dbReference type="Pfam" id="PF06750">
    <property type="entry name" value="A24_N_bact"/>
    <property type="match status" value="1"/>
</dbReference>
<sequence>MIELLEQSTALFLCLSALIGLVIGSFLNVVAHRLPLMMECDWRDQCHELLGIEEAGEKQDPLSLIHPGSRCPVCGHRIRAWENIPLLSYLLLKGRCSGCAGAIALRYPIVEAATGLLSLIVAWHFGFGWQSAAALLLTWALIALSLIDYDHKLLPDSIVLPFIWIGLLLSTFETFADPHSAIIGAIAGYMSLWSVFQLFRLLTGKEGMGYGDFKLLALFGAWLGWQYLFQILMLASVVGAVVGIGLILTLGRDRNIPIPFGPYLAAAGWISLLWGAEINHAYLNWAGIG</sequence>
<evidence type="ECO:0000256" key="16">
    <source>
        <dbReference type="ARBA" id="ARBA00071870"/>
    </source>
</evidence>
<dbReference type="GO" id="GO:0032259">
    <property type="term" value="P:methylation"/>
    <property type="evidence" value="ECO:0007669"/>
    <property type="project" value="UniProtKB-KW"/>
</dbReference>
<feature type="transmembrane region" description="Helical" evidence="19">
    <location>
        <begin position="158"/>
        <end position="176"/>
    </location>
</feature>
<feature type="domain" description="Prepilin type IV endopeptidase peptidase" evidence="20">
    <location>
        <begin position="135"/>
        <end position="244"/>
    </location>
</feature>
<dbReference type="EC" id="2.1.1.-" evidence="18"/>
<evidence type="ECO:0000256" key="12">
    <source>
        <dbReference type="ARBA" id="ARBA00023136"/>
    </source>
</evidence>
<keyword evidence="9 18" id="KW-0812">Transmembrane</keyword>
<comment type="similarity">
    <text evidence="2 17">Belongs to the peptidase A24 family.</text>
</comment>
<dbReference type="PANTHER" id="PTHR30487:SF0">
    <property type="entry name" value="PREPILIN LEADER PEPTIDASE_N-METHYLTRANSFERASE-RELATED"/>
    <property type="match status" value="1"/>
</dbReference>
<dbReference type="AlphaFoldDB" id="A0A6N4DL89"/>
<comment type="caution">
    <text evidence="22">The sequence shown here is derived from an EMBL/GenBank/DDBJ whole genome shotgun (WGS) entry which is preliminary data.</text>
</comment>
<dbReference type="Gene3D" id="1.20.120.1220">
    <property type="match status" value="1"/>
</dbReference>
<evidence type="ECO:0000256" key="8">
    <source>
        <dbReference type="ARBA" id="ARBA00022691"/>
    </source>
</evidence>
<feature type="domain" description="Prepilin peptidase A24 N-terminal" evidence="21">
    <location>
        <begin position="18"/>
        <end position="125"/>
    </location>
</feature>
<keyword evidence="10 18" id="KW-0378">Hydrolase</keyword>
<keyword evidence="8" id="KW-0949">S-adenosyl-L-methionine</keyword>
<feature type="transmembrane region" description="Helical" evidence="19">
    <location>
        <begin position="263"/>
        <end position="283"/>
    </location>
</feature>
<dbReference type="Pfam" id="PF01478">
    <property type="entry name" value="Peptidase_A24"/>
    <property type="match status" value="1"/>
</dbReference>
<comment type="catalytic activity">
    <reaction evidence="14 18">
        <text>Typically cleaves a -Gly-|-Phe- bond to release an N-terminal, basic peptide of 5-8 residues from type IV prepilin, and then N-methylates the new N-terminal amino group, the methyl donor being S-adenosyl-L-methionine.</text>
        <dbReference type="EC" id="3.4.23.43"/>
    </reaction>
</comment>
<dbReference type="FunFam" id="1.20.120.1220:FF:000001">
    <property type="entry name" value="Type 4 prepilin-like proteins leader peptide-processing enzyme"/>
    <property type="match status" value="1"/>
</dbReference>